<sequence length="198" mass="22071">MAIYSFDRFIPVVHPTAYVHPQATVIGDVFIGRDVYIGPGARIRGDWGRIIIKDGCNVQENCVIHMFPGVTVILEEMAHIGHGAMIHGAQIGRNVLIGMNTVVMDEVEIGDDSIIGAMSFVPQGMTIPSRSLAVGNPAQVIKKLTDEMIAWKTQGTELYMKLPRQMHETCLEVEPLLEPEPNRPEHPTDYFPLKKTRR</sequence>
<dbReference type="InterPro" id="IPR050484">
    <property type="entry name" value="Transf_Hexapept/Carb_Anhydrase"/>
</dbReference>
<keyword evidence="3" id="KW-1185">Reference proteome</keyword>
<dbReference type="SUPFAM" id="SSF51161">
    <property type="entry name" value="Trimeric LpxA-like enzymes"/>
    <property type="match status" value="1"/>
</dbReference>
<evidence type="ECO:0000256" key="1">
    <source>
        <dbReference type="SAM" id="MobiDB-lite"/>
    </source>
</evidence>
<evidence type="ECO:0000313" key="3">
    <source>
        <dbReference type="Proteomes" id="UP000253517"/>
    </source>
</evidence>
<name>A0A369A5S0_9FLAO</name>
<gene>
    <name evidence="2" type="ORF">DES35_102213</name>
</gene>
<dbReference type="Gene3D" id="2.160.10.10">
    <property type="entry name" value="Hexapeptide repeat proteins"/>
    <property type="match status" value="1"/>
</dbReference>
<dbReference type="RefSeq" id="WP_114366121.1">
    <property type="nucleotide sequence ID" value="NZ_BHZF01000002.1"/>
</dbReference>
<dbReference type="EMBL" id="QPJS01000002">
    <property type="protein sequence ID" value="RCX03758.1"/>
    <property type="molecule type" value="Genomic_DNA"/>
</dbReference>
<dbReference type="PANTHER" id="PTHR13061">
    <property type="entry name" value="DYNACTIN SUBUNIT P25"/>
    <property type="match status" value="1"/>
</dbReference>
<dbReference type="PANTHER" id="PTHR13061:SF29">
    <property type="entry name" value="GAMMA CARBONIC ANHYDRASE-LIKE 1, MITOCHONDRIAL-RELATED"/>
    <property type="match status" value="1"/>
</dbReference>
<dbReference type="Pfam" id="PF00132">
    <property type="entry name" value="Hexapep"/>
    <property type="match status" value="1"/>
</dbReference>
<feature type="region of interest" description="Disordered" evidence="1">
    <location>
        <begin position="176"/>
        <end position="198"/>
    </location>
</feature>
<protein>
    <submittedName>
        <fullName evidence="2">Phenylacetic acid degradation protein/carnitine operon protein CaiE</fullName>
    </submittedName>
</protein>
<comment type="caution">
    <text evidence="2">The sequence shown here is derived from an EMBL/GenBank/DDBJ whole genome shotgun (WGS) entry which is preliminary data.</text>
</comment>
<reference evidence="2 3" key="1">
    <citation type="submission" date="2018-07" db="EMBL/GenBank/DDBJ databases">
        <title>Genomic Encyclopedia of Type Strains, Phase IV (KMG-IV): sequencing the most valuable type-strain genomes for metagenomic binning, comparative biology and taxonomic classification.</title>
        <authorList>
            <person name="Goeker M."/>
        </authorList>
    </citation>
    <scope>NUCLEOTIDE SEQUENCE [LARGE SCALE GENOMIC DNA]</scope>
    <source>
        <strain evidence="2 3">DSM 21410</strain>
    </source>
</reference>
<evidence type="ECO:0000313" key="2">
    <source>
        <dbReference type="EMBL" id="RCX03758.1"/>
    </source>
</evidence>
<accession>A0A369A5S0</accession>
<organism evidence="2 3">
    <name type="scientific">Schleiferia thermophila</name>
    <dbReference type="NCBI Taxonomy" id="884107"/>
    <lineage>
        <taxon>Bacteria</taxon>
        <taxon>Pseudomonadati</taxon>
        <taxon>Bacteroidota</taxon>
        <taxon>Flavobacteriia</taxon>
        <taxon>Flavobacteriales</taxon>
        <taxon>Schleiferiaceae</taxon>
        <taxon>Schleiferia</taxon>
    </lineage>
</organism>
<dbReference type="InterPro" id="IPR001451">
    <property type="entry name" value="Hexapep"/>
</dbReference>
<proteinExistence type="predicted"/>
<dbReference type="CDD" id="cd04745">
    <property type="entry name" value="LbH_paaY_like"/>
    <property type="match status" value="1"/>
</dbReference>
<dbReference type="Proteomes" id="UP000253517">
    <property type="component" value="Unassembled WGS sequence"/>
</dbReference>
<dbReference type="AlphaFoldDB" id="A0A369A5S0"/>
<dbReference type="InterPro" id="IPR011004">
    <property type="entry name" value="Trimer_LpxA-like_sf"/>
</dbReference>